<gene>
    <name evidence="2" type="ORF">WKV53_02195</name>
</gene>
<dbReference type="CDD" id="cd06257">
    <property type="entry name" value="DnaJ"/>
    <property type="match status" value="1"/>
</dbReference>
<dbReference type="InterPro" id="IPR001623">
    <property type="entry name" value="DnaJ_domain"/>
</dbReference>
<dbReference type="EMBL" id="JBBUKT010000001">
    <property type="protein sequence ID" value="MEK7949287.1"/>
    <property type="molecule type" value="Genomic_DNA"/>
</dbReference>
<dbReference type="Proteomes" id="UP001371305">
    <property type="component" value="Unassembled WGS sequence"/>
</dbReference>
<comment type="caution">
    <text evidence="2">The sequence shown here is derived from an EMBL/GenBank/DDBJ whole genome shotgun (WGS) entry which is preliminary data.</text>
</comment>
<evidence type="ECO:0000313" key="2">
    <source>
        <dbReference type="EMBL" id="MEK7949287.1"/>
    </source>
</evidence>
<name>A0ABU9ANL5_9BACT</name>
<dbReference type="SUPFAM" id="SSF46565">
    <property type="entry name" value="Chaperone J-domain"/>
    <property type="match status" value="1"/>
</dbReference>
<protein>
    <submittedName>
        <fullName evidence="2">DnaJ domain-containing protein</fullName>
    </submittedName>
</protein>
<proteinExistence type="predicted"/>
<keyword evidence="3" id="KW-1185">Reference proteome</keyword>
<dbReference type="PROSITE" id="PS50076">
    <property type="entry name" value="DNAJ_2"/>
    <property type="match status" value="1"/>
</dbReference>
<reference evidence="2 3" key="1">
    <citation type="submission" date="2024-04" db="EMBL/GenBank/DDBJ databases">
        <title>Luteolibacter sp. isolated from soil.</title>
        <authorList>
            <person name="An J."/>
        </authorList>
    </citation>
    <scope>NUCLEOTIDE SEQUENCE [LARGE SCALE GENOMIC DNA]</scope>
    <source>
        <strain evidence="2 3">Y139</strain>
    </source>
</reference>
<evidence type="ECO:0000313" key="3">
    <source>
        <dbReference type="Proteomes" id="UP001371305"/>
    </source>
</evidence>
<dbReference type="Pfam" id="PF00226">
    <property type="entry name" value="DnaJ"/>
    <property type="match status" value="1"/>
</dbReference>
<accession>A0ABU9ANL5</accession>
<evidence type="ECO:0000259" key="1">
    <source>
        <dbReference type="PROSITE" id="PS50076"/>
    </source>
</evidence>
<dbReference type="InterPro" id="IPR036869">
    <property type="entry name" value="J_dom_sf"/>
</dbReference>
<dbReference type="Gene3D" id="1.10.287.110">
    <property type="entry name" value="DnaJ domain"/>
    <property type="match status" value="1"/>
</dbReference>
<organism evidence="2 3">
    <name type="scientific">Luteolibacter soli</name>
    <dbReference type="NCBI Taxonomy" id="3135280"/>
    <lineage>
        <taxon>Bacteria</taxon>
        <taxon>Pseudomonadati</taxon>
        <taxon>Verrucomicrobiota</taxon>
        <taxon>Verrucomicrobiia</taxon>
        <taxon>Verrucomicrobiales</taxon>
        <taxon>Verrucomicrobiaceae</taxon>
        <taxon>Luteolibacter</taxon>
    </lineage>
</organism>
<dbReference type="SMART" id="SM00271">
    <property type="entry name" value="DnaJ"/>
    <property type="match status" value="1"/>
</dbReference>
<feature type="domain" description="J" evidence="1">
    <location>
        <begin position="2"/>
        <end position="74"/>
    </location>
</feature>
<sequence length="177" mass="19121">MDPFTTLGLEPKLAISEEELRAAFREAGKRDHPDAGGTGEDFAKVQEAFAQLSRPSKRLRAWLAAKNLTGDERGAISPGLVDLFGKVGTVLQQADAVTKRRESALSALAKAMLEPAVQQTREALEAALDDVAASTAAEEAQFPAIESGAGDPWRTARDLAFLEKWQAELKSRFAALW</sequence>
<dbReference type="RefSeq" id="WP_341402706.1">
    <property type="nucleotide sequence ID" value="NZ_JBBUKT010000001.1"/>
</dbReference>